<dbReference type="Pfam" id="PF13302">
    <property type="entry name" value="Acetyltransf_3"/>
    <property type="match status" value="1"/>
</dbReference>
<proteinExistence type="inferred from homology"/>
<protein>
    <submittedName>
        <fullName evidence="5">GNAT family N-acetyltransferase</fullName>
    </submittedName>
</protein>
<dbReference type="PANTHER" id="PTHR43792:SF8">
    <property type="entry name" value="[RIBOSOMAL PROTEIN US5]-ALANINE N-ACETYLTRANSFERASE"/>
    <property type="match status" value="1"/>
</dbReference>
<evidence type="ECO:0000259" key="4">
    <source>
        <dbReference type="PROSITE" id="PS51186"/>
    </source>
</evidence>
<keyword evidence="1" id="KW-0808">Transferase</keyword>
<dbReference type="GO" id="GO:0005737">
    <property type="term" value="C:cytoplasm"/>
    <property type="evidence" value="ECO:0007669"/>
    <property type="project" value="TreeGrafter"/>
</dbReference>
<dbReference type="PANTHER" id="PTHR43792">
    <property type="entry name" value="GNAT FAMILY, PUTATIVE (AFU_ORTHOLOGUE AFUA_3G00765)-RELATED-RELATED"/>
    <property type="match status" value="1"/>
</dbReference>
<gene>
    <name evidence="5" type="ORF">IAD16_03070</name>
</gene>
<organism evidence="5 6">
    <name type="scientific">Candidatus Fimisoma avicola</name>
    <dbReference type="NCBI Taxonomy" id="2840826"/>
    <lineage>
        <taxon>Bacteria</taxon>
        <taxon>Bacillati</taxon>
        <taxon>Bacillota</taxon>
        <taxon>Clostridia</taxon>
        <taxon>Eubacteriales</taxon>
        <taxon>Candidatus Fimisoma</taxon>
    </lineage>
</organism>
<dbReference type="Gene3D" id="3.40.630.30">
    <property type="match status" value="1"/>
</dbReference>
<reference evidence="5" key="2">
    <citation type="journal article" date="2021" name="PeerJ">
        <title>Extensive microbial diversity within the chicken gut microbiome revealed by metagenomics and culture.</title>
        <authorList>
            <person name="Gilroy R."/>
            <person name="Ravi A."/>
            <person name="Getino M."/>
            <person name="Pursley I."/>
            <person name="Horton D.L."/>
            <person name="Alikhan N.F."/>
            <person name="Baker D."/>
            <person name="Gharbi K."/>
            <person name="Hall N."/>
            <person name="Watson M."/>
            <person name="Adriaenssens E.M."/>
            <person name="Foster-Nyarko E."/>
            <person name="Jarju S."/>
            <person name="Secka A."/>
            <person name="Antonio M."/>
            <person name="Oren A."/>
            <person name="Chaudhuri R.R."/>
            <person name="La Ragione R."/>
            <person name="Hildebrand F."/>
            <person name="Pallen M.J."/>
        </authorList>
    </citation>
    <scope>NUCLEOTIDE SEQUENCE</scope>
    <source>
        <strain evidence="5">11300</strain>
    </source>
</reference>
<dbReference type="EMBL" id="DVMO01000045">
    <property type="protein sequence ID" value="HIU27350.1"/>
    <property type="molecule type" value="Genomic_DNA"/>
</dbReference>
<name>A0A9D1L7U2_9FIRM</name>
<dbReference type="GO" id="GO:0008999">
    <property type="term" value="F:protein-N-terminal-alanine acetyltransferase activity"/>
    <property type="evidence" value="ECO:0007669"/>
    <property type="project" value="TreeGrafter"/>
</dbReference>
<evidence type="ECO:0000256" key="1">
    <source>
        <dbReference type="ARBA" id="ARBA00022679"/>
    </source>
</evidence>
<dbReference type="InterPro" id="IPR051531">
    <property type="entry name" value="N-acetyltransferase"/>
</dbReference>
<evidence type="ECO:0000313" key="6">
    <source>
        <dbReference type="Proteomes" id="UP000824091"/>
    </source>
</evidence>
<dbReference type="SUPFAM" id="SSF55729">
    <property type="entry name" value="Acyl-CoA N-acyltransferases (Nat)"/>
    <property type="match status" value="1"/>
</dbReference>
<reference evidence="5" key="1">
    <citation type="submission" date="2020-10" db="EMBL/GenBank/DDBJ databases">
        <authorList>
            <person name="Gilroy R."/>
        </authorList>
    </citation>
    <scope>NUCLEOTIDE SEQUENCE</scope>
    <source>
        <strain evidence="5">11300</strain>
    </source>
</reference>
<dbReference type="AlphaFoldDB" id="A0A9D1L7U2"/>
<dbReference type="Proteomes" id="UP000824091">
    <property type="component" value="Unassembled WGS sequence"/>
</dbReference>
<feature type="domain" description="N-acetyltransferase" evidence="4">
    <location>
        <begin position="11"/>
        <end position="174"/>
    </location>
</feature>
<accession>A0A9D1L7U2</accession>
<dbReference type="InterPro" id="IPR016181">
    <property type="entry name" value="Acyl_CoA_acyltransferase"/>
</dbReference>
<dbReference type="PROSITE" id="PS51186">
    <property type="entry name" value="GNAT"/>
    <property type="match status" value="1"/>
</dbReference>
<keyword evidence="2" id="KW-0012">Acyltransferase</keyword>
<evidence type="ECO:0000313" key="5">
    <source>
        <dbReference type="EMBL" id="HIU27350.1"/>
    </source>
</evidence>
<dbReference type="InterPro" id="IPR000182">
    <property type="entry name" value="GNAT_dom"/>
</dbReference>
<evidence type="ECO:0000256" key="2">
    <source>
        <dbReference type="ARBA" id="ARBA00023315"/>
    </source>
</evidence>
<evidence type="ECO:0000256" key="3">
    <source>
        <dbReference type="ARBA" id="ARBA00038502"/>
    </source>
</evidence>
<comment type="similarity">
    <text evidence="3">Belongs to the acetyltransferase family. RimJ subfamily.</text>
</comment>
<sequence length="197" mass="22471">MRNIETERLLLTPWTGTQEEAEGLYAYAKDPDVGPRAGWKEHGSVSESLKIIKEIFMPADVWAIREKSSGRIIGSIGLEDDRRREGVNSKEMGYSLAKDCWGKGYMTEAAMAVMDYGFREFGLTVMGICTDPINNRSQRVIEKCGFRYEGRQRRGYHIYDGSDRDNLVYSILREEWEALRGTDGLKHADSMRGADER</sequence>
<comment type="caution">
    <text evidence="5">The sequence shown here is derived from an EMBL/GenBank/DDBJ whole genome shotgun (WGS) entry which is preliminary data.</text>
</comment>